<proteinExistence type="predicted"/>
<reference evidence="2 3" key="1">
    <citation type="submission" date="2020-02" db="EMBL/GenBank/DDBJ databases">
        <authorList>
            <person name="Ferguson B K."/>
        </authorList>
    </citation>
    <scope>NUCLEOTIDE SEQUENCE [LARGE SCALE GENOMIC DNA]</scope>
</reference>
<feature type="compositionally biased region" description="Basic and acidic residues" evidence="1">
    <location>
        <begin position="53"/>
        <end position="62"/>
    </location>
</feature>
<protein>
    <submittedName>
        <fullName evidence="2">Uncharacterized protein</fullName>
    </submittedName>
</protein>
<feature type="compositionally biased region" description="Basic residues" evidence="1">
    <location>
        <begin position="103"/>
        <end position="120"/>
    </location>
</feature>
<organism evidence="2 3">
    <name type="scientific">Trichogramma brassicae</name>
    <dbReference type="NCBI Taxonomy" id="86971"/>
    <lineage>
        <taxon>Eukaryota</taxon>
        <taxon>Metazoa</taxon>
        <taxon>Ecdysozoa</taxon>
        <taxon>Arthropoda</taxon>
        <taxon>Hexapoda</taxon>
        <taxon>Insecta</taxon>
        <taxon>Pterygota</taxon>
        <taxon>Neoptera</taxon>
        <taxon>Endopterygota</taxon>
        <taxon>Hymenoptera</taxon>
        <taxon>Apocrita</taxon>
        <taxon>Proctotrupomorpha</taxon>
        <taxon>Chalcidoidea</taxon>
        <taxon>Trichogrammatidae</taxon>
        <taxon>Trichogramma</taxon>
    </lineage>
</organism>
<dbReference type="OrthoDB" id="7700838at2759"/>
<gene>
    <name evidence="2" type="ORF">TBRA_LOCUS4380</name>
</gene>
<name>A0A6H5I798_9HYME</name>
<accession>A0A6H5I798</accession>
<dbReference type="EMBL" id="CADCXV010000678">
    <property type="protein sequence ID" value="CAB0032442.1"/>
    <property type="molecule type" value="Genomic_DNA"/>
</dbReference>
<evidence type="ECO:0000313" key="2">
    <source>
        <dbReference type="EMBL" id="CAB0032442.1"/>
    </source>
</evidence>
<evidence type="ECO:0000256" key="1">
    <source>
        <dbReference type="SAM" id="MobiDB-lite"/>
    </source>
</evidence>
<dbReference type="AlphaFoldDB" id="A0A6H5I798"/>
<feature type="region of interest" description="Disordered" evidence="1">
    <location>
        <begin position="103"/>
        <end position="130"/>
    </location>
</feature>
<keyword evidence="3" id="KW-1185">Reference proteome</keyword>
<feature type="region of interest" description="Disordered" evidence="1">
    <location>
        <begin position="53"/>
        <end position="90"/>
    </location>
</feature>
<evidence type="ECO:0000313" key="3">
    <source>
        <dbReference type="Proteomes" id="UP000479190"/>
    </source>
</evidence>
<feature type="compositionally biased region" description="Polar residues" evidence="1">
    <location>
        <begin position="68"/>
        <end position="90"/>
    </location>
</feature>
<dbReference type="Proteomes" id="UP000479190">
    <property type="component" value="Unassembled WGS sequence"/>
</dbReference>
<sequence>MRSFCSYVRTPFSFQRRTNCDVLCAQRLLIHTRLNAFDSGDDAIRGALSKAKDDGIMDHDTDGDGAINLSTSQRPSASTTPNGDITSFGQNQVDNDQAVRLRAHASSHTRSSEKKRRKSSRVQPPTRDSIIYKSLVKQGARARGNRSTNRWLARRYKQRPYRQTCLSQLKQPRLSRLNIHSKKSEGVRRIPGVRGAHRPRQPGILHCDFSISALPIMNYNKRTSTGSTAKSHTIDIYWNKSKLAQPMCGSYAGESLRRCTRGSRVRVQDRTVDKRAVGLTRNRSGATGIECIQKRLMESSSSSSVLDRHRERAEICLPYAQSHSRFCLSPLVYAYIKQQSVYRIHTTRWKLPRARLPSNEATVTRPSSRASDVAPTAQLSYRRLRSRPLRKTEQIFHECE</sequence>